<keyword evidence="1" id="KW-0472">Membrane</keyword>
<sequence>MRNDAAMIEEQNSSELKTRESVTYPFWIDAVIWGRWVVVACAAWLSPTSVMGLCVWVLGTVTIFFGGPYLAYRLYSKSDPQRADIVFLNETDGFWGASKYWD</sequence>
<protein>
    <submittedName>
        <fullName evidence="2">Uncharacterized protein</fullName>
    </submittedName>
</protein>
<accession>A0A4R3JK13</accession>
<dbReference type="Proteomes" id="UP000295696">
    <property type="component" value="Unassembled WGS sequence"/>
</dbReference>
<keyword evidence="1" id="KW-0812">Transmembrane</keyword>
<feature type="transmembrane region" description="Helical" evidence="1">
    <location>
        <begin position="21"/>
        <end position="44"/>
    </location>
</feature>
<keyword evidence="3" id="KW-1185">Reference proteome</keyword>
<proteinExistence type="predicted"/>
<feature type="transmembrane region" description="Helical" evidence="1">
    <location>
        <begin position="50"/>
        <end position="72"/>
    </location>
</feature>
<organism evidence="2 3">
    <name type="scientific">Primorskyibacter sedentarius</name>
    <dbReference type="NCBI Taxonomy" id="745311"/>
    <lineage>
        <taxon>Bacteria</taxon>
        <taxon>Pseudomonadati</taxon>
        <taxon>Pseudomonadota</taxon>
        <taxon>Alphaproteobacteria</taxon>
        <taxon>Rhodobacterales</taxon>
        <taxon>Roseobacteraceae</taxon>
        <taxon>Primorskyibacter</taxon>
    </lineage>
</organism>
<keyword evidence="1" id="KW-1133">Transmembrane helix</keyword>
<dbReference type="AlphaFoldDB" id="A0A4R3JK13"/>
<dbReference type="RefSeq" id="WP_132242666.1">
    <property type="nucleotide sequence ID" value="NZ_SLZU01000002.1"/>
</dbReference>
<evidence type="ECO:0000313" key="3">
    <source>
        <dbReference type="Proteomes" id="UP000295696"/>
    </source>
</evidence>
<evidence type="ECO:0000256" key="1">
    <source>
        <dbReference type="SAM" id="Phobius"/>
    </source>
</evidence>
<evidence type="ECO:0000313" key="2">
    <source>
        <dbReference type="EMBL" id="TCS66522.1"/>
    </source>
</evidence>
<gene>
    <name evidence="2" type="ORF">EDD52_102339</name>
</gene>
<name>A0A4R3JK13_9RHOB</name>
<reference evidence="2 3" key="1">
    <citation type="submission" date="2019-03" db="EMBL/GenBank/DDBJ databases">
        <title>Genomic Encyclopedia of Type Strains, Phase IV (KMG-IV): sequencing the most valuable type-strain genomes for metagenomic binning, comparative biology and taxonomic classification.</title>
        <authorList>
            <person name="Goeker M."/>
        </authorList>
    </citation>
    <scope>NUCLEOTIDE SEQUENCE [LARGE SCALE GENOMIC DNA]</scope>
    <source>
        <strain evidence="2 3">DSM 104836</strain>
    </source>
</reference>
<comment type="caution">
    <text evidence="2">The sequence shown here is derived from an EMBL/GenBank/DDBJ whole genome shotgun (WGS) entry which is preliminary data.</text>
</comment>
<dbReference type="EMBL" id="SLZU01000002">
    <property type="protein sequence ID" value="TCS66522.1"/>
    <property type="molecule type" value="Genomic_DNA"/>
</dbReference>